<comment type="caution">
    <text evidence="1">The sequence shown here is derived from an EMBL/GenBank/DDBJ whole genome shotgun (WGS) entry which is preliminary data.</text>
</comment>
<organism evidence="1">
    <name type="scientific">marine sediment metagenome</name>
    <dbReference type="NCBI Taxonomy" id="412755"/>
    <lineage>
        <taxon>unclassified sequences</taxon>
        <taxon>metagenomes</taxon>
        <taxon>ecological metagenomes</taxon>
    </lineage>
</organism>
<evidence type="ECO:0008006" key="2">
    <source>
        <dbReference type="Google" id="ProtNLM"/>
    </source>
</evidence>
<protein>
    <recommendedName>
        <fullName evidence="2">CENP-V/GFA domain-containing protein</fullName>
    </recommendedName>
</protein>
<proteinExistence type="predicted"/>
<dbReference type="AlphaFoldDB" id="X0TI58"/>
<dbReference type="SUPFAM" id="SSF51316">
    <property type="entry name" value="Mss4-like"/>
    <property type="match status" value="1"/>
</dbReference>
<feature type="non-terminal residue" evidence="1">
    <location>
        <position position="1"/>
    </location>
</feature>
<dbReference type="EMBL" id="BARS01017717">
    <property type="protein sequence ID" value="GAF86946.1"/>
    <property type="molecule type" value="Genomic_DNA"/>
</dbReference>
<sequence>SSKGVQRGYCKDCGTTLTYGRDSAFEAVEPTLYISAATLDDADTYAPTEVVWYSQRPSWFALSPDIPLHATISPDNADRAYTQVLKKN</sequence>
<name>X0TI58_9ZZZZ</name>
<dbReference type="InterPro" id="IPR011057">
    <property type="entry name" value="Mss4-like_sf"/>
</dbReference>
<evidence type="ECO:0000313" key="1">
    <source>
        <dbReference type="EMBL" id="GAF86946.1"/>
    </source>
</evidence>
<accession>X0TI58</accession>
<gene>
    <name evidence="1" type="ORF">S01H1_28939</name>
</gene>
<reference evidence="1" key="1">
    <citation type="journal article" date="2014" name="Front. Microbiol.">
        <title>High frequency of phylogenetically diverse reductive dehalogenase-homologous genes in deep subseafloor sedimentary metagenomes.</title>
        <authorList>
            <person name="Kawai M."/>
            <person name="Futagami T."/>
            <person name="Toyoda A."/>
            <person name="Takaki Y."/>
            <person name="Nishi S."/>
            <person name="Hori S."/>
            <person name="Arai W."/>
            <person name="Tsubouchi T."/>
            <person name="Morono Y."/>
            <person name="Uchiyama I."/>
            <person name="Ito T."/>
            <person name="Fujiyama A."/>
            <person name="Inagaki F."/>
            <person name="Takami H."/>
        </authorList>
    </citation>
    <scope>NUCLEOTIDE SEQUENCE</scope>
    <source>
        <strain evidence="1">Expedition CK06-06</strain>
    </source>
</reference>